<dbReference type="Proteomes" id="UP000027439">
    <property type="component" value="Unassembled WGS sequence"/>
</dbReference>
<protein>
    <submittedName>
        <fullName evidence="3">Uncharacterized protein</fullName>
    </submittedName>
</protein>
<dbReference type="RefSeq" id="WP_035959968.1">
    <property type="nucleotide sequence ID" value="NZ_BMEG01000005.1"/>
</dbReference>
<evidence type="ECO:0000313" key="5">
    <source>
        <dbReference type="Proteomes" id="UP000597138"/>
    </source>
</evidence>
<reference evidence="5" key="3">
    <citation type="journal article" date="2019" name="Int. J. Syst. Evol. Microbiol.">
        <title>The Global Catalogue of Microorganisms (GCM) 10K type strain sequencing project: providing services to taxonomists for standard genome sequencing and annotation.</title>
        <authorList>
            <consortium name="The Broad Institute Genomics Platform"/>
            <consortium name="The Broad Institute Genome Sequencing Center for Infectious Disease"/>
            <person name="Wu L."/>
            <person name="Ma J."/>
        </authorList>
    </citation>
    <scope>NUCLEOTIDE SEQUENCE [LARGE SCALE GENOMIC DNA]</scope>
    <source>
        <strain evidence="5">CGMCC 1.11013</strain>
    </source>
</reference>
<dbReference type="EMBL" id="JFHE01000002">
    <property type="protein sequence ID" value="KDR37023.1"/>
    <property type="molecule type" value="Genomic_DNA"/>
</dbReference>
<comment type="caution">
    <text evidence="3">The sequence shown here is derived from an EMBL/GenBank/DDBJ whole genome shotgun (WGS) entry which is preliminary data.</text>
</comment>
<gene>
    <name evidence="3" type="ORF">BG57_09875</name>
    <name evidence="2" type="ORF">GCM10010985_36050</name>
</gene>
<organism evidence="3 4">
    <name type="scientific">Caballeronia grimmiae</name>
    <dbReference type="NCBI Taxonomy" id="1071679"/>
    <lineage>
        <taxon>Bacteria</taxon>
        <taxon>Pseudomonadati</taxon>
        <taxon>Pseudomonadota</taxon>
        <taxon>Betaproteobacteria</taxon>
        <taxon>Burkholderiales</taxon>
        <taxon>Burkholderiaceae</taxon>
        <taxon>Caballeronia</taxon>
    </lineage>
</organism>
<dbReference type="AlphaFoldDB" id="A0A069P8Q3"/>
<feature type="region of interest" description="Disordered" evidence="1">
    <location>
        <begin position="1"/>
        <end position="23"/>
    </location>
</feature>
<evidence type="ECO:0000313" key="3">
    <source>
        <dbReference type="EMBL" id="KDR37023.1"/>
    </source>
</evidence>
<evidence type="ECO:0000313" key="4">
    <source>
        <dbReference type="Proteomes" id="UP000027439"/>
    </source>
</evidence>
<proteinExistence type="predicted"/>
<name>A0A069P8Q3_9BURK</name>
<dbReference type="EMBL" id="BMEG01000005">
    <property type="protein sequence ID" value="GGD78348.1"/>
    <property type="molecule type" value="Genomic_DNA"/>
</dbReference>
<reference evidence="2" key="4">
    <citation type="submission" date="2024-05" db="EMBL/GenBank/DDBJ databases">
        <authorList>
            <person name="Sun Q."/>
            <person name="Zhou Y."/>
        </authorList>
    </citation>
    <scope>NUCLEOTIDE SEQUENCE</scope>
    <source>
        <strain evidence="2">CGMCC 1.11013</strain>
    </source>
</reference>
<evidence type="ECO:0000313" key="2">
    <source>
        <dbReference type="EMBL" id="GGD78348.1"/>
    </source>
</evidence>
<feature type="compositionally biased region" description="Basic and acidic residues" evidence="1">
    <location>
        <begin position="14"/>
        <end position="23"/>
    </location>
</feature>
<keyword evidence="5" id="KW-1185">Reference proteome</keyword>
<sequence length="88" mass="9651">MESLFYTEANRAQEQGRDAKVEGGQDDLAKAASDSIDQIKTLAGQATTLYKSAGGDVASIRSELEAIDEQRQEVMRGFLRQAKSVRGW</sequence>
<accession>A0A069P8Q3</accession>
<evidence type="ECO:0000256" key="1">
    <source>
        <dbReference type="SAM" id="MobiDB-lite"/>
    </source>
</evidence>
<reference evidence="2" key="1">
    <citation type="journal article" date="2014" name="Int. J. Syst. Evol. Microbiol.">
        <title>Complete genome of a new Firmicutes species belonging to the dominant human colonic microbiota ('Ruminococcus bicirculans') reveals two chromosomes and a selective capacity to utilize plant glucans.</title>
        <authorList>
            <consortium name="NISC Comparative Sequencing Program"/>
            <person name="Wegmann U."/>
            <person name="Louis P."/>
            <person name="Goesmann A."/>
            <person name="Henrissat B."/>
            <person name="Duncan S.H."/>
            <person name="Flint H.J."/>
        </authorList>
    </citation>
    <scope>NUCLEOTIDE SEQUENCE</scope>
    <source>
        <strain evidence="2">CGMCC 1.11013</strain>
    </source>
</reference>
<reference evidence="3 4" key="2">
    <citation type="submission" date="2014-03" db="EMBL/GenBank/DDBJ databases">
        <title>Draft Genome Sequences of Four Burkholderia Strains.</title>
        <authorList>
            <person name="Liu X.Y."/>
            <person name="Li C.X."/>
            <person name="Xu J.H."/>
        </authorList>
    </citation>
    <scope>NUCLEOTIDE SEQUENCE [LARGE SCALE GENOMIC DNA]</scope>
    <source>
        <strain evidence="3 4">R27</strain>
    </source>
</reference>
<dbReference type="Proteomes" id="UP000597138">
    <property type="component" value="Unassembled WGS sequence"/>
</dbReference>